<comment type="similarity">
    <text evidence="7">Belongs to the ATPase delta chain family.</text>
</comment>
<sequence length="186" mass="21811">MSLGSRRYATALLEIAKENNILDEMYQELEMVVGELTKEKKMWQLMTSAQVQKEEKEEILQKIFEKRIHNFLYSFLMVLLKKNRFFELELIFLAFKESYLSEKNILEASVLSAIKLTDEHMQKVQEQLEKRTRKKVIIKNIIEESILGGLVIYIGEQVIDGSVRNQLNVLRSNLQNIGLEETEVIK</sequence>
<keyword evidence="6 7" id="KW-0066">ATP synthesis</keyword>
<evidence type="ECO:0000256" key="4">
    <source>
        <dbReference type="ARBA" id="ARBA00023065"/>
    </source>
</evidence>
<dbReference type="SUPFAM" id="SSF47928">
    <property type="entry name" value="N-terminal domain of the delta subunit of the F1F0-ATP synthase"/>
    <property type="match status" value="1"/>
</dbReference>
<name>A0A366I9F9_9FIRM</name>
<evidence type="ECO:0000256" key="2">
    <source>
        <dbReference type="ARBA" id="ARBA00022448"/>
    </source>
</evidence>
<evidence type="ECO:0000313" key="8">
    <source>
        <dbReference type="EMBL" id="RBP65981.1"/>
    </source>
</evidence>
<comment type="caution">
    <text evidence="8">The sequence shown here is derived from an EMBL/GenBank/DDBJ whole genome shotgun (WGS) entry which is preliminary data.</text>
</comment>
<organism evidence="8 9">
    <name type="scientific">Alkalibaculum bacchi</name>
    <dbReference type="NCBI Taxonomy" id="645887"/>
    <lineage>
        <taxon>Bacteria</taxon>
        <taxon>Bacillati</taxon>
        <taxon>Bacillota</taxon>
        <taxon>Clostridia</taxon>
        <taxon>Eubacteriales</taxon>
        <taxon>Eubacteriaceae</taxon>
        <taxon>Alkalibaculum</taxon>
    </lineage>
</organism>
<comment type="function">
    <text evidence="7">F(1)F(0) ATP synthase produces ATP from ADP in the presence of a proton or sodium gradient. F-type ATPases consist of two structural domains, F(1) containing the extramembraneous catalytic core and F(0) containing the membrane proton channel, linked together by a central stalk and a peripheral stalk. During catalysis, ATP synthesis in the catalytic domain of F(1) is coupled via a rotary mechanism of the central stalk subunits to proton translocation.</text>
</comment>
<dbReference type="GO" id="GO:0005886">
    <property type="term" value="C:plasma membrane"/>
    <property type="evidence" value="ECO:0007669"/>
    <property type="project" value="UniProtKB-SubCell"/>
</dbReference>
<evidence type="ECO:0000256" key="5">
    <source>
        <dbReference type="ARBA" id="ARBA00023136"/>
    </source>
</evidence>
<dbReference type="OrthoDB" id="9802471at2"/>
<dbReference type="Proteomes" id="UP000253490">
    <property type="component" value="Unassembled WGS sequence"/>
</dbReference>
<keyword evidence="3 7" id="KW-0375">Hydrogen ion transport</keyword>
<gene>
    <name evidence="7" type="primary">atpH</name>
    <name evidence="8" type="ORF">DES36_10692</name>
</gene>
<proteinExistence type="inferred from homology"/>
<evidence type="ECO:0000313" key="9">
    <source>
        <dbReference type="Proteomes" id="UP000253490"/>
    </source>
</evidence>
<dbReference type="Pfam" id="PF00213">
    <property type="entry name" value="OSCP"/>
    <property type="match status" value="1"/>
</dbReference>
<keyword evidence="2 7" id="KW-0813">Transport</keyword>
<keyword evidence="9" id="KW-1185">Reference proteome</keyword>
<evidence type="ECO:0000256" key="6">
    <source>
        <dbReference type="ARBA" id="ARBA00023310"/>
    </source>
</evidence>
<comment type="function">
    <text evidence="7">This protein is part of the stalk that links CF(0) to CF(1). It either transmits conformational changes from CF(0) to CF(1) or is implicated in proton conduction.</text>
</comment>
<dbReference type="NCBIfam" id="TIGR01145">
    <property type="entry name" value="ATP_synt_delta"/>
    <property type="match status" value="1"/>
</dbReference>
<dbReference type="PANTHER" id="PTHR11910">
    <property type="entry name" value="ATP SYNTHASE DELTA CHAIN"/>
    <property type="match status" value="1"/>
</dbReference>
<dbReference type="HAMAP" id="MF_01416">
    <property type="entry name" value="ATP_synth_delta_bact"/>
    <property type="match status" value="1"/>
</dbReference>
<protein>
    <recommendedName>
        <fullName evidence="7">ATP synthase subunit delta</fullName>
    </recommendedName>
    <alternativeName>
        <fullName evidence="7">ATP synthase F(1) sector subunit delta</fullName>
    </alternativeName>
    <alternativeName>
        <fullName evidence="7">F-type ATPase subunit delta</fullName>
        <shortName evidence="7">F-ATPase subunit delta</shortName>
    </alternativeName>
</protein>
<reference evidence="8 9" key="1">
    <citation type="submission" date="2018-06" db="EMBL/GenBank/DDBJ databases">
        <title>Genomic Encyclopedia of Type Strains, Phase IV (KMG-IV): sequencing the most valuable type-strain genomes for metagenomic binning, comparative biology and taxonomic classification.</title>
        <authorList>
            <person name="Goeker M."/>
        </authorList>
    </citation>
    <scope>NUCLEOTIDE SEQUENCE [LARGE SCALE GENOMIC DNA]</scope>
    <source>
        <strain evidence="8 9">DSM 22112</strain>
    </source>
</reference>
<accession>A0A366I9F9</accession>
<evidence type="ECO:0000256" key="7">
    <source>
        <dbReference type="HAMAP-Rule" id="MF_01416"/>
    </source>
</evidence>
<keyword evidence="7" id="KW-1003">Cell membrane</keyword>
<dbReference type="RefSeq" id="WP_113920311.1">
    <property type="nucleotide sequence ID" value="NZ_QNRX01000006.1"/>
</dbReference>
<evidence type="ECO:0000256" key="1">
    <source>
        <dbReference type="ARBA" id="ARBA00004370"/>
    </source>
</evidence>
<keyword evidence="5 7" id="KW-0472">Membrane</keyword>
<dbReference type="Gene3D" id="1.10.520.20">
    <property type="entry name" value="N-terminal domain of the delta subunit of the F1F0-ATP synthase"/>
    <property type="match status" value="1"/>
</dbReference>
<dbReference type="InterPro" id="IPR026015">
    <property type="entry name" value="ATP_synth_OSCP/delta_N_sf"/>
</dbReference>
<dbReference type="PRINTS" id="PR00125">
    <property type="entry name" value="ATPASEDELTA"/>
</dbReference>
<dbReference type="InterPro" id="IPR000711">
    <property type="entry name" value="ATPase_OSCP/dsu"/>
</dbReference>
<dbReference type="GO" id="GO:0045259">
    <property type="term" value="C:proton-transporting ATP synthase complex"/>
    <property type="evidence" value="ECO:0007669"/>
    <property type="project" value="UniProtKB-KW"/>
</dbReference>
<dbReference type="GO" id="GO:0046933">
    <property type="term" value="F:proton-transporting ATP synthase activity, rotational mechanism"/>
    <property type="evidence" value="ECO:0007669"/>
    <property type="project" value="UniProtKB-UniRule"/>
</dbReference>
<comment type="subcellular location">
    <subcellularLocation>
        <location evidence="7">Cell membrane</location>
        <topology evidence="7">Peripheral membrane protein</topology>
    </subcellularLocation>
    <subcellularLocation>
        <location evidence="1">Membrane</location>
    </subcellularLocation>
</comment>
<dbReference type="AlphaFoldDB" id="A0A366I9F9"/>
<dbReference type="EMBL" id="QNRX01000006">
    <property type="protein sequence ID" value="RBP65981.1"/>
    <property type="molecule type" value="Genomic_DNA"/>
</dbReference>
<keyword evidence="4 7" id="KW-0406">Ion transport</keyword>
<keyword evidence="7" id="KW-0139">CF(1)</keyword>
<evidence type="ECO:0000256" key="3">
    <source>
        <dbReference type="ARBA" id="ARBA00022781"/>
    </source>
</evidence>